<evidence type="ECO:0000256" key="4">
    <source>
        <dbReference type="RuleBase" id="RU000383"/>
    </source>
</evidence>
<keyword evidence="1" id="KW-0132">Cell division</keyword>
<dbReference type="CDD" id="cd20537">
    <property type="entry name" value="CYCLIN_CCNO-like_rpt2"/>
    <property type="match status" value="1"/>
</dbReference>
<evidence type="ECO:0000313" key="8">
    <source>
        <dbReference type="EMBL" id="CAE4585370.1"/>
    </source>
</evidence>
<feature type="compositionally biased region" description="Basic and acidic residues" evidence="5">
    <location>
        <begin position="101"/>
        <end position="118"/>
    </location>
</feature>
<feature type="domain" description="Cyclin C-terminal" evidence="7">
    <location>
        <begin position="393"/>
        <end position="525"/>
    </location>
</feature>
<keyword evidence="2 4" id="KW-0195">Cyclin</keyword>
<evidence type="ECO:0000256" key="3">
    <source>
        <dbReference type="ARBA" id="ARBA00023306"/>
    </source>
</evidence>
<evidence type="ECO:0000256" key="5">
    <source>
        <dbReference type="SAM" id="MobiDB-lite"/>
    </source>
</evidence>
<dbReference type="GO" id="GO:0044772">
    <property type="term" value="P:mitotic cell cycle phase transition"/>
    <property type="evidence" value="ECO:0007669"/>
    <property type="project" value="InterPro"/>
</dbReference>
<dbReference type="AlphaFoldDB" id="A0A6V2B684"/>
<dbReference type="InterPro" id="IPR004367">
    <property type="entry name" value="Cyclin_C-dom"/>
</dbReference>
<feature type="compositionally biased region" description="Basic and acidic residues" evidence="5">
    <location>
        <begin position="54"/>
        <end position="63"/>
    </location>
</feature>
<dbReference type="InterPro" id="IPR039361">
    <property type="entry name" value="Cyclin"/>
</dbReference>
<dbReference type="FunFam" id="1.10.472.10:FF:000001">
    <property type="entry name" value="G2/mitotic-specific cyclin"/>
    <property type="match status" value="1"/>
</dbReference>
<sequence>MQRARHTMRLRSRSIQSTTAAEAHSNADVDYPVTSSVLERAVLGDATNRTNNVGEKRDGEKGFKTLRAGKKSKVSFNPFAPPTSLEEATSKNTEEQAMIGERNENEENHTQYERESRRTRVNSNLSSAPRAHPSRQGNRGCKRTVSEESEPDNRDLKRPRCDKEEENRSKRIVSDDEIQQQRVSRGRASTRARAQDNRPHRHSFDEGTCERREDQEPRNLESEYLVHPDYRLQRASYDGNNHTLGIAKHDEDDADEPLLVSDYVTDIFQHLFNAETRSRPRMYMDKQRDINAKMRAILVDWLVEVHMKFRLVPETLYLCVNIIDRYCNQVPVARSKLQLVGVTALLIACKYEEIYPPEVRDCVYITDRAYHKQEVLDMEQDMLHRLRFKITVPTAYPFILRFLNITKASSVARYAAHYYMERTLQEHDLLLHRPSLVCAASVVLALNNPDIIAKESTSNRERPGVPKILLEYTGFSKSDILECAAVIARKVGEEPVTASRRQLVAVKRKYDNRKYFHVSSNFAQPSVQNICPNAIYDQERE</sequence>
<dbReference type="InterPro" id="IPR036915">
    <property type="entry name" value="Cyclin-like_sf"/>
</dbReference>
<dbReference type="EMBL" id="HBNS01004520">
    <property type="protein sequence ID" value="CAE4585371.1"/>
    <property type="molecule type" value="Transcribed_RNA"/>
</dbReference>
<dbReference type="CDD" id="cd20507">
    <property type="entry name" value="CYCLIN_CCNB1-like_rpt1"/>
    <property type="match status" value="1"/>
</dbReference>
<dbReference type="SMART" id="SM00385">
    <property type="entry name" value="CYCLIN"/>
    <property type="match status" value="2"/>
</dbReference>
<reference evidence="8" key="1">
    <citation type="submission" date="2021-01" db="EMBL/GenBank/DDBJ databases">
        <authorList>
            <person name="Corre E."/>
            <person name="Pelletier E."/>
            <person name="Niang G."/>
            <person name="Scheremetjew M."/>
            <person name="Finn R."/>
            <person name="Kale V."/>
            <person name="Holt S."/>
            <person name="Cochrane G."/>
            <person name="Meng A."/>
            <person name="Brown T."/>
            <person name="Cohen L."/>
        </authorList>
    </citation>
    <scope>NUCLEOTIDE SEQUENCE</scope>
    <source>
        <strain evidence="8">GSO104</strain>
    </source>
</reference>
<dbReference type="PROSITE" id="PS00292">
    <property type="entry name" value="CYCLINS"/>
    <property type="match status" value="1"/>
</dbReference>
<evidence type="ECO:0000259" key="7">
    <source>
        <dbReference type="SMART" id="SM01332"/>
    </source>
</evidence>
<organism evidence="8">
    <name type="scientific">Ditylum brightwellii</name>
    <dbReference type="NCBI Taxonomy" id="49249"/>
    <lineage>
        <taxon>Eukaryota</taxon>
        <taxon>Sar</taxon>
        <taxon>Stramenopiles</taxon>
        <taxon>Ochrophyta</taxon>
        <taxon>Bacillariophyta</taxon>
        <taxon>Mediophyceae</taxon>
        <taxon>Lithodesmiophycidae</taxon>
        <taxon>Lithodesmiales</taxon>
        <taxon>Lithodesmiaceae</taxon>
        <taxon>Ditylum</taxon>
    </lineage>
</organism>
<comment type="similarity">
    <text evidence="4">Belongs to the cyclin family.</text>
</comment>
<keyword evidence="3" id="KW-0131">Cell cycle</keyword>
<feature type="domain" description="Cyclin-like" evidence="6">
    <location>
        <begin position="300"/>
        <end position="384"/>
    </location>
</feature>
<name>A0A6V2B684_9STRA</name>
<dbReference type="PANTHER" id="PTHR10177">
    <property type="entry name" value="CYCLINS"/>
    <property type="match status" value="1"/>
</dbReference>
<dbReference type="InterPro" id="IPR046965">
    <property type="entry name" value="Cyclin_A/B-like"/>
</dbReference>
<evidence type="ECO:0000256" key="2">
    <source>
        <dbReference type="ARBA" id="ARBA00023127"/>
    </source>
</evidence>
<feature type="domain" description="Cyclin-like" evidence="6">
    <location>
        <begin position="397"/>
        <end position="489"/>
    </location>
</feature>
<protein>
    <submittedName>
        <fullName evidence="8">Uncharacterized protein</fullName>
    </submittedName>
</protein>
<proteinExistence type="inferred from homology"/>
<evidence type="ECO:0000313" key="9">
    <source>
        <dbReference type="EMBL" id="CAE4585371.1"/>
    </source>
</evidence>
<dbReference type="SMART" id="SM01332">
    <property type="entry name" value="Cyclin_C"/>
    <property type="match status" value="1"/>
</dbReference>
<evidence type="ECO:0000259" key="6">
    <source>
        <dbReference type="SMART" id="SM00385"/>
    </source>
</evidence>
<dbReference type="GO" id="GO:0051301">
    <property type="term" value="P:cell division"/>
    <property type="evidence" value="ECO:0007669"/>
    <property type="project" value="UniProtKB-KW"/>
</dbReference>
<dbReference type="GO" id="GO:0016538">
    <property type="term" value="F:cyclin-dependent protein serine/threonine kinase regulator activity"/>
    <property type="evidence" value="ECO:0007669"/>
    <property type="project" value="InterPro"/>
</dbReference>
<dbReference type="InterPro" id="IPR048258">
    <property type="entry name" value="Cyclins_cyclin-box"/>
</dbReference>
<feature type="region of interest" description="Disordered" evidence="5">
    <location>
        <begin position="1"/>
        <end position="26"/>
    </location>
</feature>
<dbReference type="Gene3D" id="1.10.472.10">
    <property type="entry name" value="Cyclin-like"/>
    <property type="match status" value="2"/>
</dbReference>
<feature type="compositionally biased region" description="Basic and acidic residues" evidence="5">
    <location>
        <begin position="151"/>
        <end position="174"/>
    </location>
</feature>
<dbReference type="EMBL" id="HBNS01004519">
    <property type="protein sequence ID" value="CAE4585370.1"/>
    <property type="molecule type" value="Transcribed_RNA"/>
</dbReference>
<dbReference type="SUPFAM" id="SSF47954">
    <property type="entry name" value="Cyclin-like"/>
    <property type="match status" value="2"/>
</dbReference>
<dbReference type="Pfam" id="PF02984">
    <property type="entry name" value="Cyclin_C"/>
    <property type="match status" value="1"/>
</dbReference>
<feature type="compositionally biased region" description="Basic residues" evidence="5">
    <location>
        <begin position="1"/>
        <end position="12"/>
    </location>
</feature>
<dbReference type="PIRSF" id="PIRSF001771">
    <property type="entry name" value="Cyclin_A_B_D_E"/>
    <property type="match status" value="1"/>
</dbReference>
<feature type="compositionally biased region" description="Basic and acidic residues" evidence="5">
    <location>
        <begin position="193"/>
        <end position="220"/>
    </location>
</feature>
<gene>
    <name evidence="8" type="ORF">DBRI00130_LOCUS3661</name>
    <name evidence="9" type="ORF">DBRI00130_LOCUS3662</name>
</gene>
<feature type="region of interest" description="Disordered" evidence="5">
    <location>
        <begin position="48"/>
        <end position="220"/>
    </location>
</feature>
<dbReference type="Pfam" id="PF00134">
    <property type="entry name" value="Cyclin_N"/>
    <property type="match status" value="1"/>
</dbReference>
<accession>A0A6V2B684</accession>
<evidence type="ECO:0000256" key="1">
    <source>
        <dbReference type="ARBA" id="ARBA00022618"/>
    </source>
</evidence>
<dbReference type="InterPro" id="IPR013763">
    <property type="entry name" value="Cyclin-like_dom"/>
</dbReference>
<dbReference type="InterPro" id="IPR006671">
    <property type="entry name" value="Cyclin_N"/>
</dbReference>